<keyword evidence="3" id="KW-1185">Reference proteome</keyword>
<evidence type="ECO:0000313" key="2">
    <source>
        <dbReference type="EMBL" id="MBB5515149.1"/>
    </source>
</evidence>
<name>A0A840WJ82_9RHOB</name>
<evidence type="ECO:0000313" key="3">
    <source>
        <dbReference type="Proteomes" id="UP000553766"/>
    </source>
</evidence>
<dbReference type="SUPFAM" id="SSF52980">
    <property type="entry name" value="Restriction endonuclease-like"/>
    <property type="match status" value="1"/>
</dbReference>
<dbReference type="InterPro" id="IPR009394">
    <property type="entry name" value="MmcB-like"/>
</dbReference>
<evidence type="ECO:0008006" key="4">
    <source>
        <dbReference type="Google" id="ProtNLM"/>
    </source>
</evidence>
<comment type="caution">
    <text evidence="2">The sequence shown here is derived from an EMBL/GenBank/DDBJ whole genome shotgun (WGS) entry which is preliminary data.</text>
</comment>
<gene>
    <name evidence="2" type="ORF">FHS89_001159</name>
</gene>
<dbReference type="AlphaFoldDB" id="A0A840WJ82"/>
<dbReference type="InterPro" id="IPR011335">
    <property type="entry name" value="Restrct_endonuc-II-like"/>
</dbReference>
<proteinExistence type="predicted"/>
<dbReference type="EMBL" id="JACIJS010000003">
    <property type="protein sequence ID" value="MBB5515149.1"/>
    <property type="molecule type" value="Genomic_DNA"/>
</dbReference>
<organism evidence="2 3">
    <name type="scientific">Rubricella aquisinus</name>
    <dbReference type="NCBI Taxonomy" id="2028108"/>
    <lineage>
        <taxon>Bacteria</taxon>
        <taxon>Pseudomonadati</taxon>
        <taxon>Pseudomonadota</taxon>
        <taxon>Alphaproteobacteria</taxon>
        <taxon>Rhodobacterales</taxon>
        <taxon>Paracoccaceae</taxon>
        <taxon>Rubricella</taxon>
    </lineage>
</organism>
<feature type="region of interest" description="Disordered" evidence="1">
    <location>
        <begin position="235"/>
        <end position="265"/>
    </location>
</feature>
<accession>A0A840WJ82</accession>
<protein>
    <recommendedName>
        <fullName evidence="4">DNA repair protein MmcB-related protein</fullName>
    </recommendedName>
</protein>
<dbReference type="Proteomes" id="UP000553766">
    <property type="component" value="Unassembled WGS sequence"/>
</dbReference>
<sequence>METLAPGFALARGVWRQLDTLGMTAIPEFTPKRGLRVDLIALSPKGEIWIIECKSGLADYRTDQKWSGYLEWCDRFFWAVDSDFPDHILPDETGLIRADRHDAAIIRDAPLTPLPAARRKAQGAHAQNRADRIPQAAPFCRSANENPALAFFLAGLVFALTRPLRANAAGAFGGGAQFLGDFVSLIGIEIERQVNAVALNIDSHLTQRRWPDLQICGDVTFRVDPHRSLPAFHKRDLGRKTPRCKSPKASCNRAKRAVSRPPVPT</sequence>
<reference evidence="2 3" key="1">
    <citation type="submission" date="2020-08" db="EMBL/GenBank/DDBJ databases">
        <title>Genomic Encyclopedia of Type Strains, Phase IV (KMG-IV): sequencing the most valuable type-strain genomes for metagenomic binning, comparative biology and taxonomic classification.</title>
        <authorList>
            <person name="Goeker M."/>
        </authorList>
    </citation>
    <scope>NUCLEOTIDE SEQUENCE [LARGE SCALE GENOMIC DNA]</scope>
    <source>
        <strain evidence="2 3">DSM 103377</strain>
    </source>
</reference>
<evidence type="ECO:0000256" key="1">
    <source>
        <dbReference type="SAM" id="MobiDB-lite"/>
    </source>
</evidence>
<dbReference type="Pfam" id="PF06319">
    <property type="entry name" value="MmcB-like"/>
    <property type="match status" value="1"/>
</dbReference>